<protein>
    <submittedName>
        <fullName evidence="2">Uncharacterized protein</fullName>
    </submittedName>
</protein>
<accession>A0ABN2G405</accession>
<evidence type="ECO:0000313" key="3">
    <source>
        <dbReference type="Proteomes" id="UP001500064"/>
    </source>
</evidence>
<gene>
    <name evidence="2" type="ORF">GCM10009733_072910</name>
</gene>
<proteinExistence type="predicted"/>
<feature type="region of interest" description="Disordered" evidence="1">
    <location>
        <begin position="1"/>
        <end position="53"/>
    </location>
</feature>
<name>A0ABN2G405_9ACTN</name>
<keyword evidence="3" id="KW-1185">Reference proteome</keyword>
<dbReference type="Proteomes" id="UP001500064">
    <property type="component" value="Unassembled WGS sequence"/>
</dbReference>
<dbReference type="EMBL" id="BAAAMU010000071">
    <property type="protein sequence ID" value="GAA1664612.1"/>
    <property type="molecule type" value="Genomic_DNA"/>
</dbReference>
<evidence type="ECO:0000313" key="2">
    <source>
        <dbReference type="EMBL" id="GAA1664612.1"/>
    </source>
</evidence>
<organism evidence="2 3">
    <name type="scientific">Nonomuraea maheshkhaliensis</name>
    <dbReference type="NCBI Taxonomy" id="419590"/>
    <lineage>
        <taxon>Bacteria</taxon>
        <taxon>Bacillati</taxon>
        <taxon>Actinomycetota</taxon>
        <taxon>Actinomycetes</taxon>
        <taxon>Streptosporangiales</taxon>
        <taxon>Streptosporangiaceae</taxon>
        <taxon>Nonomuraea</taxon>
    </lineage>
</organism>
<reference evidence="2 3" key="1">
    <citation type="journal article" date="2019" name="Int. J. Syst. Evol. Microbiol.">
        <title>The Global Catalogue of Microorganisms (GCM) 10K type strain sequencing project: providing services to taxonomists for standard genome sequencing and annotation.</title>
        <authorList>
            <consortium name="The Broad Institute Genomics Platform"/>
            <consortium name="The Broad Institute Genome Sequencing Center for Infectious Disease"/>
            <person name="Wu L."/>
            <person name="Ma J."/>
        </authorList>
    </citation>
    <scope>NUCLEOTIDE SEQUENCE [LARGE SCALE GENOMIC DNA]</scope>
    <source>
        <strain evidence="2 3">JCM 13929</strain>
    </source>
</reference>
<evidence type="ECO:0000256" key="1">
    <source>
        <dbReference type="SAM" id="MobiDB-lite"/>
    </source>
</evidence>
<comment type="caution">
    <text evidence="2">The sequence shown here is derived from an EMBL/GenBank/DDBJ whole genome shotgun (WGS) entry which is preliminary data.</text>
</comment>
<sequence>MIVSGASTHVPKPRPGTENRGPPPAAAVVREVGDDGDVAGRWGSGEDADAVPGGVPEASAVTAAVTRTGIFAFTFGLSMREWIVGFEYICRPADKIGQGR</sequence>